<dbReference type="EMBL" id="JAANIT010000048">
    <property type="protein sequence ID" value="KAG1553182.1"/>
    <property type="molecule type" value="Genomic_DNA"/>
</dbReference>
<dbReference type="OrthoDB" id="2283746at2759"/>
<dbReference type="AlphaFoldDB" id="A0A9P7CH80"/>
<gene>
    <name evidence="1" type="ORF">G6F51_000750</name>
</gene>
<evidence type="ECO:0000313" key="1">
    <source>
        <dbReference type="EMBL" id="KAG1553182.1"/>
    </source>
</evidence>
<sequence>MKEETKWKLRTGRVVEDILYSYGADLERENAVHSFIIGVSDSQVKSLFADDEWTEITSESNKKSAALSEEILSLLKSMNKPTANEIRKEIFKYSDIRYNNYSKEKSFYIDRICRAVETFHIWVPLIDSFYDNIDEINCVRDGPASSSSRKRKRVIQERFERKKTDSKPDMSIRIVSGGGKPLKFGACEAASYYDGSDDKKYRYEATIKLLKMLKDMLFDLCEYVDWDVQKMKRINVEGCIQSASLDN</sequence>
<proteinExistence type="predicted"/>
<dbReference type="Proteomes" id="UP000717996">
    <property type="component" value="Unassembled WGS sequence"/>
</dbReference>
<reference evidence="1" key="1">
    <citation type="journal article" date="2020" name="Microb. Genom.">
        <title>Genetic diversity of clinical and environmental Mucorales isolates obtained from an investigation of mucormycosis cases among solid organ transplant recipients.</title>
        <authorList>
            <person name="Nguyen M.H."/>
            <person name="Kaul D."/>
            <person name="Muto C."/>
            <person name="Cheng S.J."/>
            <person name="Richter R.A."/>
            <person name="Bruno V.M."/>
            <person name="Liu G."/>
            <person name="Beyhan S."/>
            <person name="Sundermann A.J."/>
            <person name="Mounaud S."/>
            <person name="Pasculle A.W."/>
            <person name="Nierman W.C."/>
            <person name="Driscoll E."/>
            <person name="Cumbie R."/>
            <person name="Clancy C.J."/>
            <person name="Dupont C.L."/>
        </authorList>
    </citation>
    <scope>NUCLEOTIDE SEQUENCE</scope>
    <source>
        <strain evidence="1">GL16</strain>
    </source>
</reference>
<comment type="caution">
    <text evidence="1">The sequence shown here is derived from an EMBL/GenBank/DDBJ whole genome shotgun (WGS) entry which is preliminary data.</text>
</comment>
<name>A0A9P7CH80_RHIOR</name>
<protein>
    <submittedName>
        <fullName evidence="1">Uncharacterized protein</fullName>
    </submittedName>
</protein>
<evidence type="ECO:0000313" key="2">
    <source>
        <dbReference type="Proteomes" id="UP000717996"/>
    </source>
</evidence>
<organism evidence="1 2">
    <name type="scientific">Rhizopus oryzae</name>
    <name type="common">Mucormycosis agent</name>
    <name type="synonym">Rhizopus arrhizus var. delemar</name>
    <dbReference type="NCBI Taxonomy" id="64495"/>
    <lineage>
        <taxon>Eukaryota</taxon>
        <taxon>Fungi</taxon>
        <taxon>Fungi incertae sedis</taxon>
        <taxon>Mucoromycota</taxon>
        <taxon>Mucoromycotina</taxon>
        <taxon>Mucoromycetes</taxon>
        <taxon>Mucorales</taxon>
        <taxon>Mucorineae</taxon>
        <taxon>Rhizopodaceae</taxon>
        <taxon>Rhizopus</taxon>
    </lineage>
</organism>
<accession>A0A9P7CH80</accession>